<reference evidence="1" key="1">
    <citation type="submission" date="2023-03" db="EMBL/GenBank/DDBJ databases">
        <title>Massive genome expansion in bonnet fungi (Mycena s.s.) driven by repeated elements and novel gene families across ecological guilds.</title>
        <authorList>
            <consortium name="Lawrence Berkeley National Laboratory"/>
            <person name="Harder C.B."/>
            <person name="Miyauchi S."/>
            <person name="Viragh M."/>
            <person name="Kuo A."/>
            <person name="Thoen E."/>
            <person name="Andreopoulos B."/>
            <person name="Lu D."/>
            <person name="Skrede I."/>
            <person name="Drula E."/>
            <person name="Henrissat B."/>
            <person name="Morin E."/>
            <person name="Kohler A."/>
            <person name="Barry K."/>
            <person name="LaButti K."/>
            <person name="Morin E."/>
            <person name="Salamov A."/>
            <person name="Lipzen A."/>
            <person name="Mereny Z."/>
            <person name="Hegedus B."/>
            <person name="Baldrian P."/>
            <person name="Stursova M."/>
            <person name="Weitz H."/>
            <person name="Taylor A."/>
            <person name="Grigoriev I.V."/>
            <person name="Nagy L.G."/>
            <person name="Martin F."/>
            <person name="Kauserud H."/>
        </authorList>
    </citation>
    <scope>NUCLEOTIDE SEQUENCE</scope>
    <source>
        <strain evidence="1">CBHHK002</strain>
    </source>
</reference>
<evidence type="ECO:0000313" key="2">
    <source>
        <dbReference type="Proteomes" id="UP001218218"/>
    </source>
</evidence>
<dbReference type="Proteomes" id="UP001218218">
    <property type="component" value="Unassembled WGS sequence"/>
</dbReference>
<keyword evidence="2" id="KW-1185">Reference proteome</keyword>
<evidence type="ECO:0000313" key="1">
    <source>
        <dbReference type="EMBL" id="KAJ7312756.1"/>
    </source>
</evidence>
<gene>
    <name evidence="1" type="ORF">DFH08DRAFT_821916</name>
</gene>
<dbReference type="EMBL" id="JARIHO010000070">
    <property type="protein sequence ID" value="KAJ7312756.1"/>
    <property type="molecule type" value="Genomic_DNA"/>
</dbReference>
<sequence>MAAVPRAVEVVKPRLFPEPYHTSVCTGQMWVTSFLLAIEIALTGERIHDQCFVCGHKGAHYQPALQLYPQEWNHFIRDSKTARISRKLYNIFSLTAIGVYNGDFMKFEHGVSAITLAGGPALYGSLAAPTYMQTLCSGRQQHSAAANSALCSGSQAVFSGSPPYAAALLQHSQTRHSGNLTMQRQLGGNHVQVMFGSVVLSRGISAAIPSLMSLDLATAMTSSLLPFLSIQVST</sequence>
<name>A0AAD6Z9A1_9AGAR</name>
<proteinExistence type="predicted"/>
<comment type="caution">
    <text evidence="1">The sequence shown here is derived from an EMBL/GenBank/DDBJ whole genome shotgun (WGS) entry which is preliminary data.</text>
</comment>
<accession>A0AAD6Z9A1</accession>
<protein>
    <submittedName>
        <fullName evidence="1">Uncharacterized protein</fullName>
    </submittedName>
</protein>
<organism evidence="1 2">
    <name type="scientific">Mycena albidolilacea</name>
    <dbReference type="NCBI Taxonomy" id="1033008"/>
    <lineage>
        <taxon>Eukaryota</taxon>
        <taxon>Fungi</taxon>
        <taxon>Dikarya</taxon>
        <taxon>Basidiomycota</taxon>
        <taxon>Agaricomycotina</taxon>
        <taxon>Agaricomycetes</taxon>
        <taxon>Agaricomycetidae</taxon>
        <taxon>Agaricales</taxon>
        <taxon>Marasmiineae</taxon>
        <taxon>Mycenaceae</taxon>
        <taxon>Mycena</taxon>
    </lineage>
</organism>
<dbReference type="AlphaFoldDB" id="A0AAD6Z9A1"/>